<organism evidence="2 3">
    <name type="scientific">Symbiodinium microadriaticum</name>
    <name type="common">Dinoflagellate</name>
    <name type="synonym">Zooxanthella microadriatica</name>
    <dbReference type="NCBI Taxonomy" id="2951"/>
    <lineage>
        <taxon>Eukaryota</taxon>
        <taxon>Sar</taxon>
        <taxon>Alveolata</taxon>
        <taxon>Dinophyceae</taxon>
        <taxon>Suessiales</taxon>
        <taxon>Symbiodiniaceae</taxon>
        <taxon>Symbiodinium</taxon>
    </lineage>
</organism>
<comment type="caution">
    <text evidence="2">The sequence shown here is derived from an EMBL/GenBank/DDBJ whole genome shotgun (WGS) entry which is preliminary data.</text>
</comment>
<evidence type="ECO:0000313" key="3">
    <source>
        <dbReference type="Proteomes" id="UP000186817"/>
    </source>
</evidence>
<dbReference type="OrthoDB" id="423492at2759"/>
<proteinExistence type="predicted"/>
<protein>
    <recommendedName>
        <fullName evidence="4">CCHC-type domain-containing protein</fullName>
    </recommendedName>
</protein>
<evidence type="ECO:0000256" key="1">
    <source>
        <dbReference type="SAM" id="MobiDB-lite"/>
    </source>
</evidence>
<name>A0A1Q9CGW0_SYMMI</name>
<keyword evidence="3" id="KW-1185">Reference proteome</keyword>
<gene>
    <name evidence="2" type="ORF">AK812_SmicGene37213</name>
</gene>
<dbReference type="Proteomes" id="UP000186817">
    <property type="component" value="Unassembled WGS sequence"/>
</dbReference>
<feature type="compositionally biased region" description="Acidic residues" evidence="1">
    <location>
        <begin position="737"/>
        <end position="747"/>
    </location>
</feature>
<sequence>MASTSPGQTLSATTLPLAHVAHQDARESISEDVALLQHSKGKAFGGNTTEAEESNMTFAVRGIPPHPTCPKDHNCPFHDFECTRSDAQRAAVQQEPACSLSKLAQNPSTTMFAIQRTDGAGTRIGQVVLSLAYASQNNMNFGGFFLDPHQKDISHGHNQPRAMSAFLGCNYSDMLVRTKTPHFDQCWNGKDSLGSGLDGQEILLLECNGMECRRDLAVLTLPFLAELRKSSSLLRHATPYFTGKGMKVVIHIRRGDRMPQGSARNVNGAHYASDALYLSFLRRFLQRMQNAELHVISTTEGGFASDNFDVYRNLGVHVHLDGDIIDDWAHMAQADLLLIAPSLWRPAAGLLLAARAQKLPAGVVSYAATLSAFEKGSLWKHWQFLCEELSLGRGPAEALTETWGYRKAEEPARAILHSTVSQDSSEPMLCKAIGFAAVGRDMQEPHRRHLARAKEADVAFDGEAEMVANRVRTLLAGVGERAGSQLPRGRSGPVATAAVARGAKRTRGMKDVILGSAVEENEDYMTIRTNDTDGPGQMVEAAEGEKSINPDIAVGGGTPEAKITDDEVNGVMIARSTPLETLTITVSRGMSHFGDGGFKGNLQEGSFSGQGGQGRPSERLTFHADYAEDLGGSARSYLRQIKSLRRMTLLPCEQQALVLYQNLGGKAWVAAEELSVAKLGSAGGVQYFVSWITARFLDLEVAHIGKGFSDFFRRCRRKNGQSIREYSTEYDLHGLSDSEDEGEINDDMPDKAGLPHLPAVKNKYKDRARSRGYQAGNKDEGGDRDPRKDPNGATREERLKKLKSKSFCVSCGRKGHWHKDVECPNYKGAGGDDKAIRAVEVCYHVPAEVMSLTCAKSVAGTAWLQRYTDLVAEIGEKVDLIKECEAFRFGAGKIHYSAFHVRIKFLLGTKLVSLKVSVINGETTSGHPAIPIRPAKAGEGEGELPLADSGLATAEQYTAFVLSDYIPTAPKPYKIFYDKKLSPEVKQMLTQHHLSETAFLASWNNTNIDSDFWVEGEFASHRIHATSSLTCRPPAISRMTKVELLAEANRIGVLVHHRWTNEEIKAAIQEHRMENDPSTVMKSITKLTFDELKVKATRLGVSYGDRITKGNLIRLIRFEFGEIPSTYREWASKEIRISATPHPELVRFARWFDAKNAKETYGNQEFIEENGSLLFPTSLSGAASSTGPMRTVGWSVVEGTPIKADCHQEKEREGGPGLAPKHLKVVRAQVFREAGRFEHARPHGLPGGGPTPTGRPCTKRTNVVWQKETEETAAGALSDEAENDMRRAWWNNEETSWYENQGTWGSYKASPSKTTPVEILPDYIQGWMLLTDAGLDIQERNAIQTALRGEFSVQSVATELRAQWPDQELQKRDRNRKHASFISDNLQKIPKVLQGWSKLFAIPSLGVLVHRQRWPVQQPKAWKVEQAPFICFVSDGKAVVDGGATKTVAASRPWNVDHAERPVFAFGNSSQDQCLSMAQIKVTVGDAPGHLKVHAPDKGQ</sequence>
<dbReference type="EMBL" id="LSRX01001219">
    <property type="protein sequence ID" value="OLP82164.1"/>
    <property type="molecule type" value="Genomic_DNA"/>
</dbReference>
<feature type="region of interest" description="Disordered" evidence="1">
    <location>
        <begin position="734"/>
        <end position="796"/>
    </location>
</feature>
<reference evidence="2 3" key="1">
    <citation type="submission" date="2016-02" db="EMBL/GenBank/DDBJ databases">
        <title>Genome analysis of coral dinoflagellate symbionts highlights evolutionary adaptations to a symbiotic lifestyle.</title>
        <authorList>
            <person name="Aranda M."/>
            <person name="Li Y."/>
            <person name="Liew Y.J."/>
            <person name="Baumgarten S."/>
            <person name="Simakov O."/>
            <person name="Wilson M."/>
            <person name="Piel J."/>
            <person name="Ashoor H."/>
            <person name="Bougouffa S."/>
            <person name="Bajic V.B."/>
            <person name="Ryu T."/>
            <person name="Ravasi T."/>
            <person name="Bayer T."/>
            <person name="Micklem G."/>
            <person name="Kim H."/>
            <person name="Bhak J."/>
            <person name="Lajeunesse T.C."/>
            <person name="Voolstra C.R."/>
        </authorList>
    </citation>
    <scope>NUCLEOTIDE SEQUENCE [LARGE SCALE GENOMIC DNA]</scope>
    <source>
        <strain evidence="2 3">CCMP2467</strain>
    </source>
</reference>
<evidence type="ECO:0008006" key="4">
    <source>
        <dbReference type="Google" id="ProtNLM"/>
    </source>
</evidence>
<feature type="compositionally biased region" description="Basic and acidic residues" evidence="1">
    <location>
        <begin position="777"/>
        <end position="796"/>
    </location>
</feature>
<evidence type="ECO:0000313" key="2">
    <source>
        <dbReference type="EMBL" id="OLP82164.1"/>
    </source>
</evidence>
<accession>A0A1Q9CGW0</accession>